<evidence type="ECO:0000256" key="5">
    <source>
        <dbReference type="ARBA" id="ARBA00023139"/>
    </source>
</evidence>
<keyword evidence="5" id="KW-0564">Palmitate</keyword>
<dbReference type="CDD" id="cd13598">
    <property type="entry name" value="PBP2_lipoprotein_IlpA_like"/>
    <property type="match status" value="1"/>
</dbReference>
<dbReference type="HOGENOM" id="CLU_067080_3_0_5"/>
<evidence type="ECO:0000313" key="9">
    <source>
        <dbReference type="Proteomes" id="UP000004386"/>
    </source>
</evidence>
<keyword evidence="3" id="KW-0732">Signal</keyword>
<dbReference type="PANTHER" id="PTHR30429:SF1">
    <property type="entry name" value="D-METHIONINE-BINDING LIPOPROTEIN METQ-RELATED"/>
    <property type="match status" value="1"/>
</dbReference>
<feature type="region of interest" description="Disordered" evidence="7">
    <location>
        <begin position="48"/>
        <end position="74"/>
    </location>
</feature>
<dbReference type="PANTHER" id="PTHR30429">
    <property type="entry name" value="D-METHIONINE-BINDING LIPOPROTEIN METQ"/>
    <property type="match status" value="1"/>
</dbReference>
<sequence length="354" mass="39041">MLTIDKQAGRAEMAIRSPSRERNFGIIASANSEIIFLVYCPTKGNYRQQGGQGEKDHLKRSLSGTGSPKSLNKENKMSSVLSRYNLTRRAGLKALLFTAAALTVGFASAPSHAEDKTIKVGIMGGEDEDVWKVVAEEGKKHGLNIERVTFNDYNQPNEALERKEIDANAFQHKPYLDEQIKQHGYKISVAGYTAVWPIGIYSRKHKSLDELKEGAVVGVPNDPSNEGRALRVLEEKGLIKLKPDAGILATPIDIVENPKKLEIKELDAGVVGRSIDDLDAAIVNNDWAAKAGLKKEEAIGWESKENNPYNNFIAVRTEDENAEWVKNLVASFQNDAVKAEIDRAYKGTGIPAWK</sequence>
<evidence type="ECO:0000313" key="8">
    <source>
        <dbReference type="EMBL" id="EEQ96445.1"/>
    </source>
</evidence>
<dbReference type="NCBIfam" id="TIGR00363">
    <property type="entry name" value="MetQ/NlpA family lipoprotein"/>
    <property type="match status" value="1"/>
</dbReference>
<dbReference type="Proteomes" id="UP000004386">
    <property type="component" value="Unassembled WGS sequence"/>
</dbReference>
<dbReference type="EMBL" id="ACQA01000001">
    <property type="protein sequence ID" value="EEQ96445.1"/>
    <property type="molecule type" value="Genomic_DNA"/>
</dbReference>
<comment type="caution">
    <text evidence="8">The sequence shown here is derived from an EMBL/GenBank/DDBJ whole genome shotgun (WGS) entry which is preliminary data.</text>
</comment>
<evidence type="ECO:0000256" key="1">
    <source>
        <dbReference type="ARBA" id="ARBA00004635"/>
    </source>
</evidence>
<dbReference type="AlphaFoldDB" id="C4WGD8"/>
<dbReference type="InterPro" id="IPR004872">
    <property type="entry name" value="Lipoprotein_NlpA"/>
</dbReference>
<accession>C4WGD8</accession>
<comment type="subcellular location">
    <subcellularLocation>
        <location evidence="1">Membrane</location>
        <topology evidence="1">Lipid-anchor</topology>
    </subcellularLocation>
</comment>
<keyword evidence="4" id="KW-0472">Membrane</keyword>
<gene>
    <name evidence="8" type="ORF">OINT_1001875</name>
</gene>
<name>C4WGD8_9HYPH</name>
<protein>
    <submittedName>
        <fullName evidence="8">Lipoprotein, YaeC family</fullName>
    </submittedName>
</protein>
<dbReference type="Gene3D" id="3.40.190.10">
    <property type="entry name" value="Periplasmic binding protein-like II"/>
    <property type="match status" value="2"/>
</dbReference>
<proteinExistence type="inferred from homology"/>
<dbReference type="SUPFAM" id="SSF53850">
    <property type="entry name" value="Periplasmic binding protein-like II"/>
    <property type="match status" value="1"/>
</dbReference>
<evidence type="ECO:0000256" key="3">
    <source>
        <dbReference type="ARBA" id="ARBA00022729"/>
    </source>
</evidence>
<dbReference type="GO" id="GO:0016020">
    <property type="term" value="C:membrane"/>
    <property type="evidence" value="ECO:0007669"/>
    <property type="project" value="UniProtKB-SubCell"/>
</dbReference>
<keyword evidence="6 8" id="KW-0449">Lipoprotein</keyword>
<comment type="similarity">
    <text evidence="2">Belongs to the NlpA lipoprotein family.</text>
</comment>
<dbReference type="Pfam" id="PF03180">
    <property type="entry name" value="Lipoprotein_9"/>
    <property type="match status" value="1"/>
</dbReference>
<evidence type="ECO:0000256" key="4">
    <source>
        <dbReference type="ARBA" id="ARBA00023136"/>
    </source>
</evidence>
<reference evidence="8 9" key="1">
    <citation type="submission" date="2009-05" db="EMBL/GenBank/DDBJ databases">
        <authorList>
            <person name="Setubal J.C."/>
            <person name="Boyle S."/>
            <person name="Crasta O.R."/>
            <person name="Gillespie J.J."/>
            <person name="Kenyon R.W."/>
            <person name="Lu J."/>
            <person name="Mane S."/>
            <person name="Nagrani S."/>
            <person name="Shallom J.M."/>
            <person name="Shallom S."/>
            <person name="Shukla M."/>
            <person name="Snyder E.E."/>
            <person name="Sobral B.W."/>
            <person name="Wattam A.R."/>
            <person name="Will R."/>
            <person name="Williams K."/>
            <person name="Yoo H."/>
            <person name="Munk C."/>
            <person name="Tapia R."/>
            <person name="Green L."/>
            <person name="Rogers Y."/>
            <person name="Detter J.C."/>
            <person name="Bruce D."/>
            <person name="Brettin T.S."/>
            <person name="Tsolis R."/>
        </authorList>
    </citation>
    <scope>NUCLEOTIDE SEQUENCE [LARGE SCALE GENOMIC DNA]</scope>
    <source>
        <strain evidence="8 9">LMG 3301</strain>
    </source>
</reference>
<organism evidence="8 9">
    <name type="scientific">Brucella intermedia LMG 3301</name>
    <dbReference type="NCBI Taxonomy" id="641118"/>
    <lineage>
        <taxon>Bacteria</taxon>
        <taxon>Pseudomonadati</taxon>
        <taxon>Pseudomonadota</taxon>
        <taxon>Alphaproteobacteria</taxon>
        <taxon>Hyphomicrobiales</taxon>
        <taxon>Brucellaceae</taxon>
        <taxon>Brucella/Ochrobactrum group</taxon>
        <taxon>Brucella</taxon>
    </lineage>
</organism>
<evidence type="ECO:0000256" key="2">
    <source>
        <dbReference type="ARBA" id="ARBA00008973"/>
    </source>
</evidence>
<evidence type="ECO:0000256" key="6">
    <source>
        <dbReference type="ARBA" id="ARBA00023288"/>
    </source>
</evidence>
<evidence type="ECO:0000256" key="7">
    <source>
        <dbReference type="SAM" id="MobiDB-lite"/>
    </source>
</evidence>